<organism evidence="1 2">
    <name type="scientific">Tardiphaga robiniae</name>
    <dbReference type="NCBI Taxonomy" id="943830"/>
    <lineage>
        <taxon>Bacteria</taxon>
        <taxon>Pseudomonadati</taxon>
        <taxon>Pseudomonadota</taxon>
        <taxon>Alphaproteobacteria</taxon>
        <taxon>Hyphomicrobiales</taxon>
        <taxon>Nitrobacteraceae</taxon>
        <taxon>Tardiphaga</taxon>
    </lineage>
</organism>
<dbReference type="AlphaFoldDB" id="A0A163XTP4"/>
<name>A0A163XTP4_9BRAD</name>
<gene>
    <name evidence="1" type="ORF">A4A58_13270</name>
</gene>
<protein>
    <submittedName>
        <fullName evidence="1">Uncharacterized protein</fullName>
    </submittedName>
</protein>
<accession>A0A163XTP4</accession>
<dbReference type="EMBL" id="LVYV01000045">
    <property type="protein sequence ID" value="KZD21350.1"/>
    <property type="molecule type" value="Genomic_DNA"/>
</dbReference>
<proteinExistence type="predicted"/>
<sequence length="82" mass="9370">MHYQNDWGQHQEVTMAMIHRPWTDDETAMLRVLAGTLPPKDIAKAIGRTRAAVTIRAHEMHLSLRRLDPDGVERNWAKVCPG</sequence>
<evidence type="ECO:0000313" key="2">
    <source>
        <dbReference type="Proteomes" id="UP000076574"/>
    </source>
</evidence>
<evidence type="ECO:0000313" key="1">
    <source>
        <dbReference type="EMBL" id="KZD21350.1"/>
    </source>
</evidence>
<comment type="caution">
    <text evidence="1">The sequence shown here is derived from an EMBL/GenBank/DDBJ whole genome shotgun (WGS) entry which is preliminary data.</text>
</comment>
<keyword evidence="2" id="KW-1185">Reference proteome</keyword>
<reference evidence="1 2" key="1">
    <citation type="submission" date="2016-03" db="EMBL/GenBank/DDBJ databases">
        <title>Microsymbionts genomes from the relict species Vavilovia formosa (Stev.) Fed.</title>
        <authorList>
            <person name="Kopat V."/>
            <person name="Chirak E."/>
            <person name="Kimeklis A."/>
            <person name="Andronov E."/>
        </authorList>
    </citation>
    <scope>NUCLEOTIDE SEQUENCE [LARGE SCALE GENOMIC DNA]</scope>
    <source>
        <strain evidence="1 2">Vaf07</strain>
    </source>
</reference>
<dbReference type="Proteomes" id="UP000076574">
    <property type="component" value="Unassembled WGS sequence"/>
</dbReference>